<dbReference type="GO" id="GO:0003677">
    <property type="term" value="F:DNA binding"/>
    <property type="evidence" value="ECO:0007669"/>
    <property type="project" value="InterPro"/>
</dbReference>
<dbReference type="OrthoDB" id="259769at2759"/>
<keyword evidence="2" id="KW-0804">Transcription</keyword>
<dbReference type="VEuPathDB" id="MicrosporidiaDB:ECANGB1_993"/>
<dbReference type="Pfam" id="PF01192">
    <property type="entry name" value="RNA_pol_Rpb6"/>
    <property type="match status" value="1"/>
</dbReference>
<dbReference type="PANTHER" id="PTHR47227:SF5">
    <property type="entry name" value="DNA-DIRECTED RNA POLYMERASES I, II, AND III SUBUNIT RPABC2"/>
    <property type="match status" value="1"/>
</dbReference>
<dbReference type="GO" id="GO:0005736">
    <property type="term" value="C:RNA polymerase I complex"/>
    <property type="evidence" value="ECO:0007669"/>
    <property type="project" value="EnsemblFungi"/>
</dbReference>
<evidence type="ECO:0000256" key="1">
    <source>
        <dbReference type="ARBA" id="ARBA00022478"/>
    </source>
</evidence>
<evidence type="ECO:0000313" key="4">
    <source>
        <dbReference type="Proteomes" id="UP000192639"/>
    </source>
</evidence>
<dbReference type="Gene3D" id="3.90.940.10">
    <property type="match status" value="1"/>
</dbReference>
<evidence type="ECO:0000313" key="3">
    <source>
        <dbReference type="EMBL" id="ORD94232.1"/>
    </source>
</evidence>
<comment type="caution">
    <text evidence="3">The sequence shown here is derived from an EMBL/GenBank/DDBJ whole genome shotgun (WGS) entry which is preliminary data.</text>
</comment>
<protein>
    <submittedName>
        <fullName evidence="3">RPAB2</fullName>
    </submittedName>
</protein>
<dbReference type="InterPro" id="IPR006110">
    <property type="entry name" value="Pol_omega/Rpo6/RPB6"/>
</dbReference>
<keyword evidence="1" id="KW-0240">DNA-directed RNA polymerase</keyword>
<dbReference type="GO" id="GO:0006366">
    <property type="term" value="P:transcription by RNA polymerase II"/>
    <property type="evidence" value="ECO:0007669"/>
    <property type="project" value="TreeGrafter"/>
</dbReference>
<dbReference type="InterPro" id="IPR006111">
    <property type="entry name" value="Rpo6/Rpb6"/>
</dbReference>
<dbReference type="PANTHER" id="PTHR47227">
    <property type="entry name" value="DNA-DIRECTED RNA POLYMERASE SUBUNIT K"/>
    <property type="match status" value="1"/>
</dbReference>
<accession>A0A1Y1S701</accession>
<sequence>MAQDERVTSNRMTIYEKAKIIGVRACQLGDDAVAFVDVTGMTDAMEIAKKELNEKKLPYIIRRKLPDGSHEDWKLSEMLIPDVDYD</sequence>
<dbReference type="GO" id="GO:0003899">
    <property type="term" value="F:DNA-directed RNA polymerase activity"/>
    <property type="evidence" value="ECO:0007669"/>
    <property type="project" value="EnsemblFungi"/>
</dbReference>
<dbReference type="AlphaFoldDB" id="A0A1Y1S701"/>
<dbReference type="InterPro" id="IPR036161">
    <property type="entry name" value="RPB6/omega-like_sf"/>
</dbReference>
<dbReference type="Proteomes" id="UP000192639">
    <property type="component" value="Unassembled WGS sequence"/>
</dbReference>
<keyword evidence="4" id="KW-1185">Reference proteome</keyword>
<dbReference type="GO" id="GO:0005666">
    <property type="term" value="C:RNA polymerase III complex"/>
    <property type="evidence" value="ECO:0007669"/>
    <property type="project" value="EnsemblFungi"/>
</dbReference>
<dbReference type="GO" id="GO:0042797">
    <property type="term" value="P:tRNA transcription by RNA polymerase III"/>
    <property type="evidence" value="ECO:0007669"/>
    <property type="project" value="TreeGrafter"/>
</dbReference>
<dbReference type="EMBL" id="LWDP01000028">
    <property type="protein sequence ID" value="ORD94232.1"/>
    <property type="molecule type" value="Genomic_DNA"/>
</dbReference>
<gene>
    <name evidence="3" type="primary">RPAB2</name>
    <name evidence="3" type="ORF">ECANGB1_993</name>
</gene>
<evidence type="ECO:0000256" key="2">
    <source>
        <dbReference type="ARBA" id="ARBA00023163"/>
    </source>
</evidence>
<proteinExistence type="predicted"/>
<dbReference type="GO" id="GO:0006360">
    <property type="term" value="P:transcription by RNA polymerase I"/>
    <property type="evidence" value="ECO:0007669"/>
    <property type="project" value="TreeGrafter"/>
</dbReference>
<name>A0A1Y1S701_9MICR</name>
<dbReference type="PIRSF" id="PIRSF000778">
    <property type="entry name" value="RpoK/RPB6"/>
    <property type="match status" value="1"/>
</dbReference>
<reference evidence="3 4" key="1">
    <citation type="journal article" date="2017" name="Environ. Microbiol.">
        <title>Decay of the glycolytic pathway and adaptation to intranuclear parasitism within Enterocytozoonidae microsporidia.</title>
        <authorList>
            <person name="Wiredu Boakye D."/>
            <person name="Jaroenlak P."/>
            <person name="Prachumwat A."/>
            <person name="Williams T.A."/>
            <person name="Bateman K.S."/>
            <person name="Itsathitphaisarn O."/>
            <person name="Sritunyalucksana K."/>
            <person name="Paszkiewicz K.H."/>
            <person name="Moore K.A."/>
            <person name="Stentiford G.D."/>
            <person name="Williams B.A."/>
        </authorList>
    </citation>
    <scope>NUCLEOTIDE SEQUENCE [LARGE SCALE GENOMIC DNA]</scope>
    <source>
        <strain evidence="3 4">GB1</strain>
    </source>
</reference>
<dbReference type="GO" id="GO:0005665">
    <property type="term" value="C:RNA polymerase II, core complex"/>
    <property type="evidence" value="ECO:0007669"/>
    <property type="project" value="EnsemblFungi"/>
</dbReference>
<organism evidence="3 4">
    <name type="scientific">Enterospora canceri</name>
    <dbReference type="NCBI Taxonomy" id="1081671"/>
    <lineage>
        <taxon>Eukaryota</taxon>
        <taxon>Fungi</taxon>
        <taxon>Fungi incertae sedis</taxon>
        <taxon>Microsporidia</taxon>
        <taxon>Enterocytozoonidae</taxon>
        <taxon>Enterospora</taxon>
    </lineage>
</organism>
<dbReference type="SUPFAM" id="SSF63562">
    <property type="entry name" value="RPB6/omega subunit-like"/>
    <property type="match status" value="1"/>
</dbReference>